<dbReference type="EMBL" id="CAJOBF010000579">
    <property type="protein sequence ID" value="CAF3838728.1"/>
    <property type="molecule type" value="Genomic_DNA"/>
</dbReference>
<protein>
    <submittedName>
        <fullName evidence="2">Uncharacterized protein</fullName>
    </submittedName>
</protein>
<proteinExistence type="predicted"/>
<accession>A0A819DPP7</accession>
<evidence type="ECO:0000313" key="3">
    <source>
        <dbReference type="Proteomes" id="UP000663842"/>
    </source>
</evidence>
<dbReference type="Proteomes" id="UP000663842">
    <property type="component" value="Unassembled WGS sequence"/>
</dbReference>
<reference evidence="2" key="1">
    <citation type="submission" date="2021-02" db="EMBL/GenBank/DDBJ databases">
        <authorList>
            <person name="Nowell W R."/>
        </authorList>
    </citation>
    <scope>NUCLEOTIDE SEQUENCE</scope>
</reference>
<name>A0A819DPP7_9BILA</name>
<evidence type="ECO:0000256" key="1">
    <source>
        <dbReference type="SAM" id="MobiDB-lite"/>
    </source>
</evidence>
<sequence length="1390" mass="160828">MAKGKIITKDEKIQVTTSSDRPSTSSNSSKEEIHLNAVKYLEEKIDKLDEETLKEINKIDELVDKAHNSANVLIGLREAIDILAQEPNIKDVKLINFLESFYQSAPITKSYTEEAHEQNFKAAVLYSFDTCNEIEALGDSSEEENVDYNFSQIINNIHVSPLLRVSYIFTEIGQSLLESAKEKYTVKKLALREKFTDKLKFNIEKSVLSDYLKYKNSSLSDQKELENNITLKGKNILSLQSLKSDIEMMYAEKSFYKKEICPFINTELLPLLTERLLEFVYNNNTDNDNAWDTLEIDAPETSNDLLFKVIKVTNSFNSFIKQEEAIDNLVDNIESNILVEKLINEKNKQQFKASKDLKTQEFIEQQIKHFVHNVYNKKHVKDVYSDLQKYGIKIPHEFLQFYKNFSNAEIVSARNIFIKNSVEEKQSFYGINFALEIINMKNAEINSELIEYRPKEVFTKDFSSNLVDFLLDHRILRSKFKELGIKHEEARITHNKKLPIDRTNEEITIYSTGARSDLRFLHGSDSYKEIVKILASSGIDPKDLTAYIRDIIQGNLDFKTAKVLTHDNKVYLYKLADLLFNLETERNVSAFLTNAIFFNLLEKGVYTIKDLVDKLPMAMGGAVDASRSTQSQLPLKKYHKFDFKKEDIYINNNVIIFNLKNIVLMLDWLDINSTSITQLLNFITGMQQYSFSYEGKKLMSVKKIEEDFCDHLSKIFERYKLGEDINNSLTELFAEYSKYLGLNTNKALDKLVENEVYTTLSSINFKLINKPINALLKTWYGIDLSYLDENFKSSEQSKIENFITTNKFTTKSIEPFENKDNSKKLIKENALGDDRNLADHGDNAHYWYSIADGVRLLSWIRKQYITYTNIASEEEKYISHRENNNRAFITDPYYSGNFDNYLHDDISRITEGIVEGKGFADKKWSSMPTAIIIPLLSGLHWRTVCIAIDYDTKTAKILLDDPYGARRFPEDLKNNTVNAIKVHVEKLIQVQTGDPTFKLLDDNIAVQEKMEDQQGSGENGWDCGAITFSNIEDYVKYITEKTQELIYSIIPYKDRNEKIIEEVRIRDIKRYSEIAELPPISQERIDAIKEQLQKSRLAEIDEIRKLNTTINYDVLDPIYVDMLFTVLENTRLLGISSKIGDYTESEISYAYQVGLTEIKAFTNLKNKNVINKSKSSKVNNIFEQFQNLSEKEQEEFLKKLKNTALKGLDKEEDLDIGWINSYFGKYTLDGLDNILDLRIKDLKLNSVKTLQGIFIDQELNNIRELLSDIINAKEQTVLVPINLFNKHAAGLIFDRTNDGLIQVKYLDPENKSLPDQLVQTLSKYNLHIEQLKVEQQKYANCGVEVIENFIFYLTNERLSQEQAIPYHSYLLEQSLMYDNYEEMQLVGCGL</sequence>
<feature type="compositionally biased region" description="Low complexity" evidence="1">
    <location>
        <begin position="16"/>
        <end position="28"/>
    </location>
</feature>
<organism evidence="2 3">
    <name type="scientific">Rotaria magnacalcarata</name>
    <dbReference type="NCBI Taxonomy" id="392030"/>
    <lineage>
        <taxon>Eukaryota</taxon>
        <taxon>Metazoa</taxon>
        <taxon>Spiralia</taxon>
        <taxon>Gnathifera</taxon>
        <taxon>Rotifera</taxon>
        <taxon>Eurotatoria</taxon>
        <taxon>Bdelloidea</taxon>
        <taxon>Philodinida</taxon>
        <taxon>Philodinidae</taxon>
        <taxon>Rotaria</taxon>
    </lineage>
</organism>
<feature type="region of interest" description="Disordered" evidence="1">
    <location>
        <begin position="1"/>
        <end position="31"/>
    </location>
</feature>
<comment type="caution">
    <text evidence="2">The sequence shown here is derived from an EMBL/GenBank/DDBJ whole genome shotgun (WGS) entry which is preliminary data.</text>
</comment>
<evidence type="ECO:0000313" key="2">
    <source>
        <dbReference type="EMBL" id="CAF3838728.1"/>
    </source>
</evidence>
<gene>
    <name evidence="2" type="ORF">UXM345_LOCUS7082</name>
</gene>